<protein>
    <submittedName>
        <fullName evidence="6">Trypsin-like peptidase domain-containing protein</fullName>
    </submittedName>
</protein>
<dbReference type="InterPro" id="IPR051201">
    <property type="entry name" value="Chloro_Bact_Ser_Proteases"/>
</dbReference>
<keyword evidence="4" id="KW-0812">Transmembrane</keyword>
<accession>A0ABU2MM81</accession>
<keyword evidence="1" id="KW-0645">Protease</keyword>
<dbReference type="PROSITE" id="PS50106">
    <property type="entry name" value="PDZ"/>
    <property type="match status" value="1"/>
</dbReference>
<name>A0ABU2MM81_9ACTN</name>
<dbReference type="PANTHER" id="PTHR43343:SF3">
    <property type="entry name" value="PROTEASE DO-LIKE 8, CHLOROPLASTIC"/>
    <property type="match status" value="1"/>
</dbReference>
<evidence type="ECO:0000313" key="6">
    <source>
        <dbReference type="EMBL" id="MDT0342522.1"/>
    </source>
</evidence>
<keyword evidence="4" id="KW-1133">Transmembrane helix</keyword>
<dbReference type="EMBL" id="JAVREL010000003">
    <property type="protein sequence ID" value="MDT0342522.1"/>
    <property type="molecule type" value="Genomic_DNA"/>
</dbReference>
<organism evidence="6 7">
    <name type="scientific">Streptomyces litchfieldiae</name>
    <dbReference type="NCBI Taxonomy" id="3075543"/>
    <lineage>
        <taxon>Bacteria</taxon>
        <taxon>Bacillati</taxon>
        <taxon>Actinomycetota</taxon>
        <taxon>Actinomycetes</taxon>
        <taxon>Kitasatosporales</taxon>
        <taxon>Streptomycetaceae</taxon>
        <taxon>Streptomyces</taxon>
    </lineage>
</organism>
<sequence length="531" mass="52079">MDKGNSLPGQQAASRASWGAPGPSQGEDPDARPGHDPYGTPPYGQPGPWAPAPPVQRPTPTPPGGTHVPPNGTPAAGTHVPPHATPAAGTHVPPNATPSGGTHVPPNATPAAGTHVPPGGTPAGGTHVPPGAVPGGEQPRRYDPWAAPGAAPALVGPAAPPSGTGGPRLSRLVGGAAVIALLAGVLGGTIGVYLEREGAFSEVRLPQAVTEDSPPPEGSIAGIAEAVLPGVVTLHVSGGGEGATGTGFVLDEQGHILTNAHVVRPAGEGGVIDVTFSSGDTASAEVVGQDAGYDLAVVKVSGVSGLSALPLGDSDSVRVGDPVVAIGSPFDLQGTVTSGIISATERPITAGGEEADGSDVSYVNALQTDAPINPGNSGGPLVDLNGRVIGVNSAIRTADGGGLDPGQSGSVGLGFAIPVNQAKDVAEQLINTGRASHPVIGVTLDTGYLGDGARVGSSSGEPAVVPGGPAEAAGVEEGDVITAVDGERVLGSDELIVKIRSHRPGDELVLTIERDGEEIELTVTLGEAFGD</sequence>
<dbReference type="InterPro" id="IPR001478">
    <property type="entry name" value="PDZ"/>
</dbReference>
<dbReference type="Pfam" id="PF13180">
    <property type="entry name" value="PDZ_2"/>
    <property type="match status" value="1"/>
</dbReference>
<dbReference type="InterPro" id="IPR009003">
    <property type="entry name" value="Peptidase_S1_PA"/>
</dbReference>
<dbReference type="SUPFAM" id="SSF50494">
    <property type="entry name" value="Trypsin-like serine proteases"/>
    <property type="match status" value="1"/>
</dbReference>
<dbReference type="Proteomes" id="UP001183246">
    <property type="component" value="Unassembled WGS sequence"/>
</dbReference>
<gene>
    <name evidence="6" type="ORF">RM590_07765</name>
</gene>
<dbReference type="PRINTS" id="PR00834">
    <property type="entry name" value="PROTEASES2C"/>
</dbReference>
<keyword evidence="7" id="KW-1185">Reference proteome</keyword>
<dbReference type="CDD" id="cd06779">
    <property type="entry name" value="cpPDZ_Deg_HtrA-like"/>
    <property type="match status" value="1"/>
</dbReference>
<evidence type="ECO:0000256" key="4">
    <source>
        <dbReference type="SAM" id="Phobius"/>
    </source>
</evidence>
<dbReference type="SMART" id="SM00228">
    <property type="entry name" value="PDZ"/>
    <property type="match status" value="1"/>
</dbReference>
<proteinExistence type="predicted"/>
<dbReference type="Gene3D" id="2.40.10.120">
    <property type="match status" value="1"/>
</dbReference>
<dbReference type="Gene3D" id="2.30.42.10">
    <property type="match status" value="1"/>
</dbReference>
<keyword evidence="4" id="KW-0472">Membrane</keyword>
<dbReference type="PANTHER" id="PTHR43343">
    <property type="entry name" value="PEPTIDASE S12"/>
    <property type="match status" value="1"/>
</dbReference>
<evidence type="ECO:0000313" key="7">
    <source>
        <dbReference type="Proteomes" id="UP001183246"/>
    </source>
</evidence>
<reference evidence="7" key="1">
    <citation type="submission" date="2023-07" db="EMBL/GenBank/DDBJ databases">
        <title>30 novel species of actinomycetes from the DSMZ collection.</title>
        <authorList>
            <person name="Nouioui I."/>
        </authorList>
    </citation>
    <scope>NUCLEOTIDE SEQUENCE [LARGE SCALE GENOMIC DNA]</scope>
    <source>
        <strain evidence="7">DSM 44938</strain>
    </source>
</reference>
<dbReference type="InterPro" id="IPR001940">
    <property type="entry name" value="Peptidase_S1C"/>
</dbReference>
<feature type="region of interest" description="Disordered" evidence="3">
    <location>
        <begin position="1"/>
        <end position="148"/>
    </location>
</feature>
<feature type="compositionally biased region" description="Pro residues" evidence="3">
    <location>
        <begin position="39"/>
        <end position="63"/>
    </location>
</feature>
<dbReference type="Pfam" id="PF13365">
    <property type="entry name" value="Trypsin_2"/>
    <property type="match status" value="1"/>
</dbReference>
<feature type="domain" description="PDZ" evidence="5">
    <location>
        <begin position="429"/>
        <end position="527"/>
    </location>
</feature>
<dbReference type="RefSeq" id="WP_311703646.1">
    <property type="nucleotide sequence ID" value="NZ_JAVREL010000003.1"/>
</dbReference>
<keyword evidence="2" id="KW-0378">Hydrolase</keyword>
<evidence type="ECO:0000256" key="1">
    <source>
        <dbReference type="ARBA" id="ARBA00022670"/>
    </source>
</evidence>
<dbReference type="InterPro" id="IPR036034">
    <property type="entry name" value="PDZ_sf"/>
</dbReference>
<evidence type="ECO:0000259" key="5">
    <source>
        <dbReference type="PROSITE" id="PS50106"/>
    </source>
</evidence>
<dbReference type="SUPFAM" id="SSF50156">
    <property type="entry name" value="PDZ domain-like"/>
    <property type="match status" value="1"/>
</dbReference>
<feature type="transmembrane region" description="Helical" evidence="4">
    <location>
        <begin position="172"/>
        <end position="194"/>
    </location>
</feature>
<feature type="compositionally biased region" description="Low complexity" evidence="3">
    <location>
        <begin position="64"/>
        <end position="74"/>
    </location>
</feature>
<comment type="caution">
    <text evidence="6">The sequence shown here is derived from an EMBL/GenBank/DDBJ whole genome shotgun (WGS) entry which is preliminary data.</text>
</comment>
<evidence type="ECO:0000256" key="3">
    <source>
        <dbReference type="SAM" id="MobiDB-lite"/>
    </source>
</evidence>
<evidence type="ECO:0000256" key="2">
    <source>
        <dbReference type="ARBA" id="ARBA00022801"/>
    </source>
</evidence>